<dbReference type="OrthoDB" id="1493996at2"/>
<evidence type="ECO:0000313" key="2">
    <source>
        <dbReference type="EMBL" id="PEN14979.1"/>
    </source>
</evidence>
<evidence type="ECO:0000259" key="1">
    <source>
        <dbReference type="Pfam" id="PF12766"/>
    </source>
</evidence>
<dbReference type="EMBL" id="PDEQ01000001">
    <property type="protein sequence ID" value="PEN14979.1"/>
    <property type="molecule type" value="Genomic_DNA"/>
</dbReference>
<dbReference type="InterPro" id="IPR012349">
    <property type="entry name" value="Split_barrel_FMN-bd"/>
</dbReference>
<accession>A0A2A8D1Z6</accession>
<reference evidence="2 3" key="1">
    <citation type="submission" date="2017-10" db="EMBL/GenBank/DDBJ databases">
        <title>Draft genome of Longibacter Salinarum.</title>
        <authorList>
            <person name="Goh K.M."/>
            <person name="Shamsir M.S."/>
            <person name="Lim S.W."/>
        </authorList>
    </citation>
    <scope>NUCLEOTIDE SEQUENCE [LARGE SCALE GENOMIC DNA]</scope>
    <source>
        <strain evidence="2 3">KCTC 52045</strain>
    </source>
</reference>
<evidence type="ECO:0000313" key="3">
    <source>
        <dbReference type="Proteomes" id="UP000220102"/>
    </source>
</evidence>
<comment type="caution">
    <text evidence="2">The sequence shown here is derived from an EMBL/GenBank/DDBJ whole genome shotgun (WGS) entry which is preliminary data.</text>
</comment>
<feature type="domain" description="Pyridoxamine 5'-phosphate oxidase Alr4036 family FMN-binding" evidence="1">
    <location>
        <begin position="25"/>
        <end position="101"/>
    </location>
</feature>
<dbReference type="InterPro" id="IPR024624">
    <property type="entry name" value="Pyridox_Oxase_Alr4036_FMN-bd"/>
</dbReference>
<dbReference type="RefSeq" id="WP_098073878.1">
    <property type="nucleotide sequence ID" value="NZ_PDEQ01000001.1"/>
</dbReference>
<name>A0A2A8D1Z6_9BACT</name>
<keyword evidence="3" id="KW-1185">Reference proteome</keyword>
<dbReference type="SUPFAM" id="SSF50475">
    <property type="entry name" value="FMN-binding split barrel"/>
    <property type="match status" value="1"/>
</dbReference>
<organism evidence="2 3">
    <name type="scientific">Longibacter salinarum</name>
    <dbReference type="NCBI Taxonomy" id="1850348"/>
    <lineage>
        <taxon>Bacteria</taxon>
        <taxon>Pseudomonadati</taxon>
        <taxon>Rhodothermota</taxon>
        <taxon>Rhodothermia</taxon>
        <taxon>Rhodothermales</taxon>
        <taxon>Salisaetaceae</taxon>
        <taxon>Longibacter</taxon>
    </lineage>
</organism>
<dbReference type="Pfam" id="PF12766">
    <property type="entry name" value="Pyridox_oxase_2"/>
    <property type="match status" value="1"/>
</dbReference>
<proteinExistence type="predicted"/>
<gene>
    <name evidence="2" type="ORF">CRI94_01410</name>
</gene>
<dbReference type="Proteomes" id="UP000220102">
    <property type="component" value="Unassembled WGS sequence"/>
</dbReference>
<protein>
    <submittedName>
        <fullName evidence="2">Pyridoxamine 5'-phosphate oxidase</fullName>
    </submittedName>
</protein>
<sequence length="201" mass="22277">MNPWTDLDEVCDLVWSEIEAGASDPSHIFRTPTFATTGGKQPQVRTVVLRAADRQERHLIFHTDRRTGKTDDIRSGGRIAWHVWDPERSIQIRLQGDASIHTSDDVADGMWASEPAANLAHYLKSEAPGTGVSAPNDGLPGHLSSHEWSEDDVAAGRSNFAVVRTVIDQIDALHLLRGNHQRAVFAWNAGEKRFDGTWIIP</sequence>
<dbReference type="AlphaFoldDB" id="A0A2A8D1Z6"/>
<dbReference type="GO" id="GO:0010181">
    <property type="term" value="F:FMN binding"/>
    <property type="evidence" value="ECO:0007669"/>
    <property type="project" value="InterPro"/>
</dbReference>
<dbReference type="Gene3D" id="2.30.110.10">
    <property type="entry name" value="Electron Transport, Fmn-binding Protein, Chain A"/>
    <property type="match status" value="1"/>
</dbReference>